<dbReference type="InterPro" id="IPR050203">
    <property type="entry name" value="Trp-tRNA_synthetase"/>
</dbReference>
<keyword evidence="5 9" id="KW-0067">ATP-binding</keyword>
<dbReference type="Gene3D" id="1.10.240.10">
    <property type="entry name" value="Tyrosyl-Transfer RNA Synthetase"/>
    <property type="match status" value="1"/>
</dbReference>
<evidence type="ECO:0000256" key="5">
    <source>
        <dbReference type="ARBA" id="ARBA00022840"/>
    </source>
</evidence>
<dbReference type="CDD" id="cd00806">
    <property type="entry name" value="TrpRS_core"/>
    <property type="match status" value="1"/>
</dbReference>
<protein>
    <recommendedName>
        <fullName evidence="2 8">Tryptophan--tRNA ligase</fullName>
        <ecNumber evidence="2 8">6.1.1.2</ecNumber>
    </recommendedName>
</protein>
<name>A0A1F6NXU8_9BACT</name>
<dbReference type="GO" id="GO:0005524">
    <property type="term" value="F:ATP binding"/>
    <property type="evidence" value="ECO:0007669"/>
    <property type="project" value="UniProtKB-KW"/>
</dbReference>
<dbReference type="PANTHER" id="PTHR43766">
    <property type="entry name" value="TRYPTOPHAN--TRNA LIGASE, MITOCHONDRIAL"/>
    <property type="match status" value="1"/>
</dbReference>
<evidence type="ECO:0000256" key="9">
    <source>
        <dbReference type="RuleBase" id="RU363036"/>
    </source>
</evidence>
<keyword evidence="6 9" id="KW-0648">Protein biosynthesis</keyword>
<proteinExistence type="inferred from homology"/>
<dbReference type="InterPro" id="IPR002306">
    <property type="entry name" value="Trp-tRNA-ligase"/>
</dbReference>
<dbReference type="GO" id="GO:0005737">
    <property type="term" value="C:cytoplasm"/>
    <property type="evidence" value="ECO:0007669"/>
    <property type="project" value="UniProtKB-UniRule"/>
</dbReference>
<evidence type="ECO:0000256" key="7">
    <source>
        <dbReference type="ARBA" id="ARBA00023146"/>
    </source>
</evidence>
<dbReference type="Proteomes" id="UP000178490">
    <property type="component" value="Unassembled WGS sequence"/>
</dbReference>
<keyword evidence="4 9" id="KW-0547">Nucleotide-binding</keyword>
<evidence type="ECO:0000256" key="2">
    <source>
        <dbReference type="ARBA" id="ARBA00013161"/>
    </source>
</evidence>
<dbReference type="GO" id="GO:0004830">
    <property type="term" value="F:tryptophan-tRNA ligase activity"/>
    <property type="evidence" value="ECO:0007669"/>
    <property type="project" value="UniProtKB-UniRule"/>
</dbReference>
<keyword evidence="7 9" id="KW-0030">Aminoacyl-tRNA synthetase</keyword>
<accession>A0A1F6NXU8</accession>
<evidence type="ECO:0000313" key="10">
    <source>
        <dbReference type="EMBL" id="OGH88543.1"/>
    </source>
</evidence>
<dbReference type="EMBL" id="MFRC01000063">
    <property type="protein sequence ID" value="OGH88543.1"/>
    <property type="molecule type" value="Genomic_DNA"/>
</dbReference>
<dbReference type="NCBIfam" id="TIGR00233">
    <property type="entry name" value="trpS"/>
    <property type="match status" value="1"/>
</dbReference>
<evidence type="ECO:0000256" key="3">
    <source>
        <dbReference type="ARBA" id="ARBA00022598"/>
    </source>
</evidence>
<evidence type="ECO:0000256" key="8">
    <source>
        <dbReference type="NCBIfam" id="TIGR00233"/>
    </source>
</evidence>
<dbReference type="InterPro" id="IPR014729">
    <property type="entry name" value="Rossmann-like_a/b/a_fold"/>
</dbReference>
<dbReference type="PANTHER" id="PTHR43766:SF1">
    <property type="entry name" value="TRYPTOPHAN--TRNA LIGASE, MITOCHONDRIAL"/>
    <property type="match status" value="1"/>
</dbReference>
<dbReference type="AlphaFoldDB" id="A0A1F6NXU8"/>
<keyword evidence="3 9" id="KW-0436">Ligase</keyword>
<reference evidence="10 11" key="1">
    <citation type="journal article" date="2016" name="Nat. Commun.">
        <title>Thousands of microbial genomes shed light on interconnected biogeochemical processes in an aquifer system.</title>
        <authorList>
            <person name="Anantharaman K."/>
            <person name="Brown C.T."/>
            <person name="Hug L.A."/>
            <person name="Sharon I."/>
            <person name="Castelle C.J."/>
            <person name="Probst A.J."/>
            <person name="Thomas B.C."/>
            <person name="Singh A."/>
            <person name="Wilkins M.J."/>
            <person name="Karaoz U."/>
            <person name="Brodie E.L."/>
            <person name="Williams K.H."/>
            <person name="Hubbard S.S."/>
            <person name="Banfield J.F."/>
        </authorList>
    </citation>
    <scope>NUCLEOTIDE SEQUENCE [LARGE SCALE GENOMIC DNA]</scope>
</reference>
<comment type="caution">
    <text evidence="10">The sequence shown here is derived from an EMBL/GenBank/DDBJ whole genome shotgun (WGS) entry which is preliminary data.</text>
</comment>
<dbReference type="PRINTS" id="PR01039">
    <property type="entry name" value="TRNASYNTHTRP"/>
</dbReference>
<dbReference type="Pfam" id="PF00579">
    <property type="entry name" value="tRNA-synt_1b"/>
    <property type="match status" value="1"/>
</dbReference>
<evidence type="ECO:0000256" key="6">
    <source>
        <dbReference type="ARBA" id="ARBA00022917"/>
    </source>
</evidence>
<evidence type="ECO:0000256" key="1">
    <source>
        <dbReference type="ARBA" id="ARBA00005594"/>
    </source>
</evidence>
<evidence type="ECO:0000313" key="11">
    <source>
        <dbReference type="Proteomes" id="UP000178490"/>
    </source>
</evidence>
<comment type="similarity">
    <text evidence="1 9">Belongs to the class-I aminoacyl-tRNA synthetase family.</text>
</comment>
<sequence>MSKPIVVSGIQPTWNLHIGNYLGAVKNWLELQNSGKYDLYIFIADLHSLTGKLSAQQLRDQVKVTVAELLAAGIDPNKTTFFVQSHVQEHTELAWLFNCVTLMNELDKMTQFKEKAAQQISATAGLFTYPILQAADILLYKGALVPVGQDQIQHVELTRDIARWFNNKYSVFFPETKHLLTNVPKVMSLLEPEKKMSKSLGAGHVIDLCETPEIIENKLKKAVTATVGGAVAPGVSNLLGLLKEFGDKKIHEQFVRAEKQGDIRYGDLKKALSDAISCHFTEFRKKRSKLLEDSHKLDNILAKGAKKAQKVAKLNMIEIRKLVGIR</sequence>
<dbReference type="GO" id="GO:0006436">
    <property type="term" value="P:tryptophanyl-tRNA aminoacylation"/>
    <property type="evidence" value="ECO:0007669"/>
    <property type="project" value="UniProtKB-UniRule"/>
</dbReference>
<dbReference type="InterPro" id="IPR002305">
    <property type="entry name" value="aa-tRNA-synth_Ic"/>
</dbReference>
<gene>
    <name evidence="10" type="ORF">A2537_00190</name>
</gene>
<dbReference type="SUPFAM" id="SSF52374">
    <property type="entry name" value="Nucleotidylyl transferase"/>
    <property type="match status" value="1"/>
</dbReference>
<evidence type="ECO:0000256" key="4">
    <source>
        <dbReference type="ARBA" id="ARBA00022741"/>
    </source>
</evidence>
<organism evidence="10 11">
    <name type="scientific">Candidatus Magasanikbacteria bacterium RIFOXYD2_FULL_36_9</name>
    <dbReference type="NCBI Taxonomy" id="1798707"/>
    <lineage>
        <taxon>Bacteria</taxon>
        <taxon>Candidatus Magasanikiibacteriota</taxon>
    </lineage>
</organism>
<dbReference type="EC" id="6.1.1.2" evidence="2 8"/>
<dbReference type="Gene3D" id="3.40.50.620">
    <property type="entry name" value="HUPs"/>
    <property type="match status" value="1"/>
</dbReference>